<gene>
    <name evidence="3" type="ORF">GALMADRAFT_215577</name>
</gene>
<dbReference type="AlphaFoldDB" id="A0A067SLW6"/>
<evidence type="ECO:0000256" key="1">
    <source>
        <dbReference type="SAM" id="SignalP"/>
    </source>
</evidence>
<dbReference type="OrthoDB" id="409122at2759"/>
<dbReference type="Pfam" id="PF09286">
    <property type="entry name" value="Pro-kuma_activ"/>
    <property type="match status" value="1"/>
</dbReference>
<dbReference type="GO" id="GO:0008240">
    <property type="term" value="F:tripeptidyl-peptidase activity"/>
    <property type="evidence" value="ECO:0007669"/>
    <property type="project" value="TreeGrafter"/>
</dbReference>
<evidence type="ECO:0000313" key="3">
    <source>
        <dbReference type="EMBL" id="KDR68709.1"/>
    </source>
</evidence>
<evidence type="ECO:0000313" key="4">
    <source>
        <dbReference type="Proteomes" id="UP000027222"/>
    </source>
</evidence>
<dbReference type="CDD" id="cd11377">
    <property type="entry name" value="Pro-peptidase_S53"/>
    <property type="match status" value="1"/>
</dbReference>
<reference evidence="4" key="1">
    <citation type="journal article" date="2014" name="Proc. Natl. Acad. Sci. U.S.A.">
        <title>Extensive sampling of basidiomycete genomes demonstrates inadequacy of the white-rot/brown-rot paradigm for wood decay fungi.</title>
        <authorList>
            <person name="Riley R."/>
            <person name="Salamov A.A."/>
            <person name="Brown D.W."/>
            <person name="Nagy L.G."/>
            <person name="Floudas D."/>
            <person name="Held B.W."/>
            <person name="Levasseur A."/>
            <person name="Lombard V."/>
            <person name="Morin E."/>
            <person name="Otillar R."/>
            <person name="Lindquist E.A."/>
            <person name="Sun H."/>
            <person name="LaButti K.M."/>
            <person name="Schmutz J."/>
            <person name="Jabbour D."/>
            <person name="Luo H."/>
            <person name="Baker S.E."/>
            <person name="Pisabarro A.G."/>
            <person name="Walton J.D."/>
            <person name="Blanchette R.A."/>
            <person name="Henrissat B."/>
            <person name="Martin F."/>
            <person name="Cullen D."/>
            <person name="Hibbett D.S."/>
            <person name="Grigoriev I.V."/>
        </authorList>
    </citation>
    <scope>NUCLEOTIDE SEQUENCE [LARGE SCALE GENOMIC DNA]</scope>
    <source>
        <strain evidence="4">CBS 339.88</strain>
    </source>
</reference>
<dbReference type="EMBL" id="KL142406">
    <property type="protein sequence ID" value="KDR68709.1"/>
    <property type="molecule type" value="Genomic_DNA"/>
</dbReference>
<feature type="chain" id="PRO_5001648477" description="Peptidase S53 activation domain-containing protein" evidence="1">
    <location>
        <begin position="20"/>
        <end position="300"/>
    </location>
</feature>
<protein>
    <recommendedName>
        <fullName evidence="2">Peptidase S53 activation domain-containing protein</fullName>
    </recommendedName>
</protein>
<dbReference type="SMART" id="SM00944">
    <property type="entry name" value="Pro-kuma_activ"/>
    <property type="match status" value="1"/>
</dbReference>
<sequence length="300" mass="33932">MLWSAILLVCSAQLGASRALSQRWDDFAEKHSWVDIPRGWKFKFRTAAPPNHLLQLRIGLKQDGIDHEELVENLMEISDAKHTKYAQHLTKEEVEAFIAPHANSTVAVNEWLEFHGVSSMALRSNAGDWIMLRVSVGQAERSCPRGQELHSHIDVRVVAPTTNVYPHGPSGEEVVRTVRYSLPKELHSHIDVRVVAPTTYFGTLKSMRFLQRAFKHFSDEESFVPVSDATVPTSCAKICSRVEGIHIFTGFICVTYMTCHLMISPVERSRITAFHAQSFFAIREFEDGELQKFVNLAKTS</sequence>
<proteinExistence type="predicted"/>
<dbReference type="HOGENOM" id="CLU_927630_0_0_1"/>
<dbReference type="PANTHER" id="PTHR14218">
    <property type="entry name" value="PROTEASE S8 TRIPEPTIDYL PEPTIDASE I CLN2"/>
    <property type="match status" value="1"/>
</dbReference>
<keyword evidence="1" id="KW-0732">Signal</keyword>
<dbReference type="SUPFAM" id="SSF54897">
    <property type="entry name" value="Protease propeptides/inhibitors"/>
    <property type="match status" value="1"/>
</dbReference>
<dbReference type="GO" id="GO:0006508">
    <property type="term" value="P:proteolysis"/>
    <property type="evidence" value="ECO:0007669"/>
    <property type="project" value="TreeGrafter"/>
</dbReference>
<accession>A0A067SLW6</accession>
<keyword evidence="4" id="KW-1185">Reference proteome</keyword>
<feature type="domain" description="Peptidase S53 activation" evidence="2">
    <location>
        <begin position="39"/>
        <end position="201"/>
    </location>
</feature>
<evidence type="ECO:0000259" key="2">
    <source>
        <dbReference type="SMART" id="SM00944"/>
    </source>
</evidence>
<dbReference type="Proteomes" id="UP000027222">
    <property type="component" value="Unassembled WGS sequence"/>
</dbReference>
<dbReference type="InterPro" id="IPR050819">
    <property type="entry name" value="Tripeptidyl-peptidase_I"/>
</dbReference>
<dbReference type="InterPro" id="IPR015366">
    <property type="entry name" value="S53_propep"/>
</dbReference>
<organism evidence="3 4">
    <name type="scientific">Galerina marginata (strain CBS 339.88)</name>
    <dbReference type="NCBI Taxonomy" id="685588"/>
    <lineage>
        <taxon>Eukaryota</taxon>
        <taxon>Fungi</taxon>
        <taxon>Dikarya</taxon>
        <taxon>Basidiomycota</taxon>
        <taxon>Agaricomycotina</taxon>
        <taxon>Agaricomycetes</taxon>
        <taxon>Agaricomycetidae</taxon>
        <taxon>Agaricales</taxon>
        <taxon>Agaricineae</taxon>
        <taxon>Strophariaceae</taxon>
        <taxon>Galerina</taxon>
    </lineage>
</organism>
<dbReference type="STRING" id="685588.A0A067SLW6"/>
<dbReference type="PANTHER" id="PTHR14218:SF15">
    <property type="entry name" value="TRIPEPTIDYL-PEPTIDASE 1"/>
    <property type="match status" value="1"/>
</dbReference>
<dbReference type="GO" id="GO:0004175">
    <property type="term" value="F:endopeptidase activity"/>
    <property type="evidence" value="ECO:0007669"/>
    <property type="project" value="TreeGrafter"/>
</dbReference>
<name>A0A067SLW6_GALM3</name>
<feature type="signal peptide" evidence="1">
    <location>
        <begin position="1"/>
        <end position="19"/>
    </location>
</feature>